<evidence type="ECO:0000313" key="6">
    <source>
        <dbReference type="Proteomes" id="UP000291627"/>
    </source>
</evidence>
<dbReference type="SUPFAM" id="SSF117281">
    <property type="entry name" value="Kelch motif"/>
    <property type="match status" value="1"/>
</dbReference>
<dbReference type="SMART" id="SM00612">
    <property type="entry name" value="Kelch"/>
    <property type="match status" value="4"/>
</dbReference>
<gene>
    <name evidence="4" type="primary">m008L</name>
    <name evidence="5" type="synonym">m008R</name>
</gene>
<sequence length="515" mass="59020">MMSYPLYKLFLKGKLCDVEIVAEGKSIRAHRLVLSAYSKYFYNLFNGNFLEKNVDVIDLEADYKTVFDVIYYMYTESIELHKGNTESIFSLVHYLQIKPLIKKCIYEFNSIVNEENCIRLFKFAELYDLSELKRRARWLMPSLVMNEKDRLREMSLDDLSLMLVQIRNTVDRSIALSAITEWIQTNVRKRRRHAVHLATCLGDVPGTASSRAVYKHYMSELRIRVTEFQPAYHNCVVYLGGSMKGRVTALDPETGKSVVLSTWWPEERWECFTAVCMNDVLYFAGGKLDAVPTRQVLSYDVKANTWSRQPNLSEFRSDAAAYAIGGCIYIIGGYDANDRPTNTTLYWRPGYDRWYRGPTLVEAVAETSAVCYKNEIWVLGGRIHRDGVPDVTDVVQKLSGGTWTKVNELSVPKASVTAIVYKERLYCVGGLVDRYAPTNEVIRYRDDTNEWEYVGSTKIERGGAVGCVYNDELYVFGGTDTFTSERYNGVIWKRANDVSCHFATMNAAYATYLEL</sequence>
<dbReference type="SUPFAM" id="SSF54695">
    <property type="entry name" value="POZ domain"/>
    <property type="match status" value="1"/>
</dbReference>
<evidence type="ECO:0000256" key="2">
    <source>
        <dbReference type="ARBA" id="ARBA00022737"/>
    </source>
</evidence>
<dbReference type="PIRSF" id="PIRSF003716">
    <property type="entry name" value="VAC_F3L"/>
    <property type="match status" value="1"/>
</dbReference>
<dbReference type="EMBL" id="MK388099">
    <property type="protein sequence ID" value="QAV35334.1"/>
    <property type="molecule type" value="Genomic_DNA"/>
</dbReference>
<dbReference type="Pfam" id="PF00651">
    <property type="entry name" value="BTB"/>
    <property type="match status" value="1"/>
</dbReference>
<dbReference type="InterPro" id="IPR024182">
    <property type="entry name" value="Vaccinia_A55R"/>
</dbReference>
<dbReference type="InterPro" id="IPR015915">
    <property type="entry name" value="Kelch-typ_b-propeller"/>
</dbReference>
<dbReference type="PANTHER" id="PTHR45632:SF3">
    <property type="entry name" value="KELCH-LIKE PROTEIN 32"/>
    <property type="match status" value="1"/>
</dbReference>
<dbReference type="CDD" id="cd18186">
    <property type="entry name" value="BTB_POZ_ZBTB_KLHL-like"/>
    <property type="match status" value="1"/>
</dbReference>
<evidence type="ECO:0000256" key="1">
    <source>
        <dbReference type="ARBA" id="ARBA00022441"/>
    </source>
</evidence>
<dbReference type="CDD" id="cd14733">
    <property type="entry name" value="BACK"/>
    <property type="match status" value="1"/>
</dbReference>
<keyword evidence="2" id="KW-0677">Repeat</keyword>
<dbReference type="Pfam" id="PF01344">
    <property type="entry name" value="Kelch_1"/>
    <property type="match status" value="3"/>
</dbReference>
<evidence type="ECO:0000313" key="4">
    <source>
        <dbReference type="EMBL" id="QAV35334.1"/>
    </source>
</evidence>
<dbReference type="SMART" id="SM00225">
    <property type="entry name" value="BTB"/>
    <property type="match status" value="1"/>
</dbReference>
<feature type="domain" description="BTB" evidence="3">
    <location>
        <begin position="16"/>
        <end position="82"/>
    </location>
</feature>
<keyword evidence="1" id="KW-0880">Kelch repeat</keyword>
<organism evidence="4 6">
    <name type="scientific">Myxoma virus</name>
    <dbReference type="NCBI Taxonomy" id="10273"/>
    <lineage>
        <taxon>Viruses</taxon>
        <taxon>Varidnaviria</taxon>
        <taxon>Bamfordvirae</taxon>
        <taxon>Nucleocytoviricota</taxon>
        <taxon>Pokkesviricetes</taxon>
        <taxon>Chitovirales</taxon>
        <taxon>Poxviridae</taxon>
        <taxon>Chordopoxvirinae</taxon>
        <taxon>Leporipoxvirus</taxon>
        <taxon>Leporipoxvirus myxoma</taxon>
    </lineage>
</organism>
<dbReference type="InterPro" id="IPR000210">
    <property type="entry name" value="BTB/POZ_dom"/>
</dbReference>
<dbReference type="Gene3D" id="1.25.40.420">
    <property type="match status" value="1"/>
</dbReference>
<proteinExistence type="predicted"/>
<accession>A0A481N3Y5</accession>
<evidence type="ECO:0000259" key="3">
    <source>
        <dbReference type="PROSITE" id="PS50097"/>
    </source>
</evidence>
<reference evidence="4 6" key="1">
    <citation type="journal article" date="2019" name="J. Virol.">
        <title>Punctuated evolution of myxoma virus: rapid and disjunct evolution of a recent viral lineage in Australia.</title>
        <authorList>
            <person name="Eden J.-S."/>
            <person name="Kerr P.J."/>
            <person name="Holmes E.C."/>
        </authorList>
    </citation>
    <scope>NUCLEOTIDE SEQUENCE [LARGE SCALE GENOMIC DNA]</scope>
    <source>
        <strain evidence="4">Aust/Vic/Wonga Park/03-2012</strain>
    </source>
</reference>
<dbReference type="Proteomes" id="UP000291627">
    <property type="component" value="Segment"/>
</dbReference>
<protein>
    <submittedName>
        <fullName evidence="5">M008L</fullName>
    </submittedName>
    <submittedName>
        <fullName evidence="4">M8</fullName>
    </submittedName>
</protein>
<dbReference type="InterPro" id="IPR011333">
    <property type="entry name" value="SKP1/BTB/POZ_sf"/>
</dbReference>
<evidence type="ECO:0000313" key="5">
    <source>
        <dbReference type="EMBL" id="QAV35483.1"/>
    </source>
</evidence>
<dbReference type="Gene3D" id="2.120.10.80">
    <property type="entry name" value="Kelch-type beta propeller"/>
    <property type="match status" value="2"/>
</dbReference>
<dbReference type="EMBL" id="MK388099">
    <property type="protein sequence ID" value="QAV35483.1"/>
    <property type="molecule type" value="Genomic_DNA"/>
</dbReference>
<dbReference type="PROSITE" id="PS50097">
    <property type="entry name" value="BTB"/>
    <property type="match status" value="1"/>
</dbReference>
<dbReference type="PANTHER" id="PTHR45632">
    <property type="entry name" value="LD33804P"/>
    <property type="match status" value="1"/>
</dbReference>
<dbReference type="Gene3D" id="3.30.710.10">
    <property type="entry name" value="Potassium Channel Kv1.1, Chain A"/>
    <property type="match status" value="1"/>
</dbReference>
<name>A0A481N3Y5_9POXV</name>
<dbReference type="InterPro" id="IPR006652">
    <property type="entry name" value="Kelch_1"/>
</dbReference>